<dbReference type="AlphaFoldDB" id="A0AAP6ZSJ6"/>
<protein>
    <recommendedName>
        <fullName evidence="3">Transcriptional regulator VspR</fullName>
    </recommendedName>
</protein>
<evidence type="ECO:0000313" key="2">
    <source>
        <dbReference type="Proteomes" id="UP000576645"/>
    </source>
</evidence>
<evidence type="ECO:0008006" key="3">
    <source>
        <dbReference type="Google" id="ProtNLM"/>
    </source>
</evidence>
<reference evidence="1 2" key="1">
    <citation type="submission" date="2019-09" db="EMBL/GenBank/DDBJ databases">
        <title>Draft genome sequencing and comparative genomics of hatchery-associated Vibrios.</title>
        <authorList>
            <person name="Kehlet-Delgado H."/>
            <person name="Mueller R.S."/>
        </authorList>
    </citation>
    <scope>NUCLEOTIDE SEQUENCE [LARGE SCALE GENOMIC DNA]</scope>
    <source>
        <strain evidence="1 2">09-121-3</strain>
    </source>
</reference>
<accession>A0AAP6ZSJ6</accession>
<organism evidence="1 2">
    <name type="scientific">Vibrio coralliilyticus</name>
    <dbReference type="NCBI Taxonomy" id="190893"/>
    <lineage>
        <taxon>Bacteria</taxon>
        <taxon>Pseudomonadati</taxon>
        <taxon>Pseudomonadota</taxon>
        <taxon>Gammaproteobacteria</taxon>
        <taxon>Vibrionales</taxon>
        <taxon>Vibrionaceae</taxon>
        <taxon>Vibrio</taxon>
    </lineage>
</organism>
<dbReference type="Proteomes" id="UP000576645">
    <property type="component" value="Unassembled WGS sequence"/>
</dbReference>
<gene>
    <name evidence="1" type="ORF">F0238_20210</name>
</gene>
<evidence type="ECO:0000313" key="1">
    <source>
        <dbReference type="EMBL" id="NOJ25050.1"/>
    </source>
</evidence>
<name>A0AAP6ZSJ6_9VIBR</name>
<proteinExistence type="predicted"/>
<dbReference type="EMBL" id="VTXP01000013">
    <property type="protein sequence ID" value="NOJ25050.1"/>
    <property type="molecule type" value="Genomic_DNA"/>
</dbReference>
<sequence>MGRSRKISAMMYKLLIEKRMDGFSVVELRDASLSLEEKGIDMDEARKKIYRQLARFEKNSWLQCVGSGRNKRYYKTDSFNSLQFVPKLDRNPNSFSLSSDYSVLNSEYKQYKGELEIVLGEIDEYQSLKERFPELVPKLNVFLEQAKTRSAKLLGKVNVLANVLKTLSEDCQQC</sequence>
<comment type="caution">
    <text evidence="1">The sequence shown here is derived from an EMBL/GenBank/DDBJ whole genome shotgun (WGS) entry which is preliminary data.</text>
</comment>
<dbReference type="RefSeq" id="WP_171353595.1">
    <property type="nucleotide sequence ID" value="NZ_VTXP01000013.1"/>
</dbReference>